<feature type="region of interest" description="Disordered" evidence="1">
    <location>
        <begin position="269"/>
        <end position="291"/>
    </location>
</feature>
<accession>A0A8H6JJX0</accession>
<dbReference type="Proteomes" id="UP000654918">
    <property type="component" value="Unassembled WGS sequence"/>
</dbReference>
<comment type="caution">
    <text evidence="2">The sequence shown here is derived from an EMBL/GenBank/DDBJ whole genome shotgun (WGS) entry which is preliminary data.</text>
</comment>
<keyword evidence="3" id="KW-1185">Reference proteome</keyword>
<gene>
    <name evidence="2" type="ORF">CPLU01_14524</name>
</gene>
<proteinExistence type="predicted"/>
<organism evidence="2 3">
    <name type="scientific">Colletotrichum plurivorum</name>
    <dbReference type="NCBI Taxonomy" id="2175906"/>
    <lineage>
        <taxon>Eukaryota</taxon>
        <taxon>Fungi</taxon>
        <taxon>Dikarya</taxon>
        <taxon>Ascomycota</taxon>
        <taxon>Pezizomycotina</taxon>
        <taxon>Sordariomycetes</taxon>
        <taxon>Hypocreomycetidae</taxon>
        <taxon>Glomerellales</taxon>
        <taxon>Glomerellaceae</taxon>
        <taxon>Colletotrichum</taxon>
        <taxon>Colletotrichum orchidearum species complex</taxon>
    </lineage>
</organism>
<name>A0A8H6JJX0_9PEZI</name>
<feature type="compositionally biased region" description="Basic and acidic residues" evidence="1">
    <location>
        <begin position="213"/>
        <end position="232"/>
    </location>
</feature>
<evidence type="ECO:0000313" key="2">
    <source>
        <dbReference type="EMBL" id="KAF6813971.1"/>
    </source>
</evidence>
<dbReference type="EMBL" id="WIGO01000392">
    <property type="protein sequence ID" value="KAF6813971.1"/>
    <property type="molecule type" value="Genomic_DNA"/>
</dbReference>
<evidence type="ECO:0000256" key="1">
    <source>
        <dbReference type="SAM" id="MobiDB-lite"/>
    </source>
</evidence>
<feature type="region of interest" description="Disordered" evidence="1">
    <location>
        <begin position="208"/>
        <end position="241"/>
    </location>
</feature>
<protein>
    <submittedName>
        <fullName evidence="2">Uncharacterized protein</fullName>
    </submittedName>
</protein>
<reference evidence="2" key="1">
    <citation type="journal article" date="2020" name="Phytopathology">
        <title>Genome Sequence Resources of Colletotrichum truncatum, C. plurivorum, C. musicola, and C. sojae: Four Species Pathogenic to Soybean (Glycine max).</title>
        <authorList>
            <person name="Rogerio F."/>
            <person name="Boufleur T.R."/>
            <person name="Ciampi-Guillardi M."/>
            <person name="Sukno S.A."/>
            <person name="Thon M.R."/>
            <person name="Massola Junior N.S."/>
            <person name="Baroncelli R."/>
        </authorList>
    </citation>
    <scope>NUCLEOTIDE SEQUENCE</scope>
    <source>
        <strain evidence="2">LFN00145</strain>
    </source>
</reference>
<evidence type="ECO:0000313" key="3">
    <source>
        <dbReference type="Proteomes" id="UP000654918"/>
    </source>
</evidence>
<dbReference type="AlphaFoldDB" id="A0A8H6JJX0"/>
<sequence length="311" mass="35074">MPAASTKDLADIAETLKALYKNYKRETDLLIGPWERTFEPGAREVLEALDAGELTRPQLEKYILALNTAFCSMSKRYGVLRLTLTHLAGNLSNHLRRDVEDALEDEKAEAIRASGRRVDWDATMKKRREPVVDALEKTLRFERRESGVAEEEVQLFRRRMEDVLKRGARVSDTLSETNREQRRLDAERNEVTGTLCDVLGAHMDFRVPVLPSAEEKEKEKQEQKEEKGKESAGRPPLFDVGIHRPDELSAVRKAALFAVKAALLCQVYTPPSSPGGTGPPRSRVPAEDDRGPRFAQDYGFCELVIDNAQVE</sequence>